<organism evidence="3 4">
    <name type="scientific">Peptoniphilus olsenii</name>
    <dbReference type="NCBI Taxonomy" id="411570"/>
    <lineage>
        <taxon>Bacteria</taxon>
        <taxon>Bacillati</taxon>
        <taxon>Bacillota</taxon>
        <taxon>Tissierellia</taxon>
        <taxon>Tissierellales</taxon>
        <taxon>Peptoniphilaceae</taxon>
        <taxon>Peptoniphilus</taxon>
    </lineage>
</organism>
<gene>
    <name evidence="3" type="ORF">ABID14_001518</name>
</gene>
<proteinExistence type="predicted"/>
<evidence type="ECO:0000313" key="3">
    <source>
        <dbReference type="EMBL" id="MET3617883.1"/>
    </source>
</evidence>
<dbReference type="RefSeq" id="WP_354368733.1">
    <property type="nucleotide sequence ID" value="NZ_JBEPMA010000010.1"/>
</dbReference>
<keyword evidence="1" id="KW-1133">Transmembrane helix</keyword>
<accession>A0ABV2JBA6</accession>
<dbReference type="EMBL" id="JBEPMA010000010">
    <property type="protein sequence ID" value="MET3617883.1"/>
    <property type="molecule type" value="Genomic_DNA"/>
</dbReference>
<feature type="domain" description="Phospholipase D-like" evidence="2">
    <location>
        <begin position="296"/>
        <end position="432"/>
    </location>
</feature>
<comment type="caution">
    <text evidence="3">The sequence shown here is derived from an EMBL/GenBank/DDBJ whole genome shotgun (WGS) entry which is preliminary data.</text>
</comment>
<dbReference type="Proteomes" id="UP001549162">
    <property type="component" value="Unassembled WGS sequence"/>
</dbReference>
<name>A0ABV2JBA6_9FIRM</name>
<dbReference type="Pfam" id="PF13091">
    <property type="entry name" value="PLDc_2"/>
    <property type="match status" value="1"/>
</dbReference>
<keyword evidence="4" id="KW-1185">Reference proteome</keyword>
<protein>
    <submittedName>
        <fullName evidence="3">Phosphatidylserine/phosphatidylglycerophosphate/ cardiolipin synthase-like enzyme</fullName>
    </submittedName>
</protein>
<dbReference type="Gene3D" id="3.30.870.10">
    <property type="entry name" value="Endonuclease Chain A"/>
    <property type="match status" value="2"/>
</dbReference>
<dbReference type="InterPro" id="IPR025202">
    <property type="entry name" value="PLD-like_dom"/>
</dbReference>
<sequence length="468" mass="54506">MLRKRIIYFLLVILIVPFVYSLFSKSYDKSNLNGDFYPAQDVKFLYDLSYKLNGKIKRRQVIFDEQLKMIDDSEEFILIDLFLFNDEYDKDKMSFKNQVSLMTDKLIKKKKENPNIDIVFITDEINNFYGAYTEDNIKRLKENGIDVTITDPNMIRDSNPTYSGFYKFYLNWMGSPEGGSIQNIFAPKGPKVSVRSFLKLLNFKANHRKVMVTEKCGLVSSSNPHDPSSNHSNVAVKFYGKAMEDLIQSELALVNNTHPTIENFKVRDFEDKDIYLRAISEKAIYRALKDNVDKASAGDVINIGIFYIADKKLLKDLSSASNRGVKINIVADLNKDAFGLEKNGCPNRPALSELVDKNQNINVRWYKTHGEQYHSKFAYFNYKNEKPRIILGSANFTRRNLQNYNLETDVEVVFNKNSDIYKELDNYYKNIWNNVDGEYTLPFEQYYEDSIFLRTLWKIQESTGLCTW</sequence>
<dbReference type="SUPFAM" id="SSF56024">
    <property type="entry name" value="Phospholipase D/nuclease"/>
    <property type="match status" value="2"/>
</dbReference>
<feature type="transmembrane region" description="Helical" evidence="1">
    <location>
        <begin position="6"/>
        <end position="23"/>
    </location>
</feature>
<keyword evidence="1" id="KW-0812">Transmembrane</keyword>
<evidence type="ECO:0000259" key="2">
    <source>
        <dbReference type="Pfam" id="PF13091"/>
    </source>
</evidence>
<keyword evidence="1" id="KW-0472">Membrane</keyword>
<evidence type="ECO:0000256" key="1">
    <source>
        <dbReference type="SAM" id="Phobius"/>
    </source>
</evidence>
<evidence type="ECO:0000313" key="4">
    <source>
        <dbReference type="Proteomes" id="UP001549162"/>
    </source>
</evidence>
<reference evidence="3 4" key="1">
    <citation type="submission" date="2024-06" db="EMBL/GenBank/DDBJ databases">
        <title>Genomic Encyclopedia of Type Strains, Phase IV (KMG-IV): sequencing the most valuable type-strain genomes for metagenomic binning, comparative biology and taxonomic classification.</title>
        <authorList>
            <person name="Goeker M."/>
        </authorList>
    </citation>
    <scope>NUCLEOTIDE SEQUENCE [LARGE SCALE GENOMIC DNA]</scope>
    <source>
        <strain evidence="3 4">DSM 21460</strain>
    </source>
</reference>